<comment type="caution">
    <text evidence="2">The sequence shown here is derived from an EMBL/GenBank/DDBJ whole genome shotgun (WGS) entry which is preliminary data.</text>
</comment>
<evidence type="ECO:0000313" key="2">
    <source>
        <dbReference type="EMBL" id="KAJ8604812.1"/>
    </source>
</evidence>
<sequence length="164" mass="18551">MDQRRAAVPPLSIVWTPIPPISWCLPFVGHLGIVDGDGYLHDWHGTPIHPNPPKDMLFGEPARYLVLAKNPPPADLERWNQAISQADDEFSRHLHCMGCGYDCHSHVARALNLFRYLGCSYHNKVFLAAAVFFAGRHVKLPRDLLRVWLPPILLLCLFILITSV</sequence>
<dbReference type="Pfam" id="PF05608">
    <property type="entry name" value="RTE1"/>
    <property type="match status" value="2"/>
</dbReference>
<dbReference type="EMBL" id="JAQMWT010000322">
    <property type="protein sequence ID" value="KAJ8604812.1"/>
    <property type="molecule type" value="Genomic_DNA"/>
</dbReference>
<evidence type="ECO:0000256" key="1">
    <source>
        <dbReference type="SAM" id="Phobius"/>
    </source>
</evidence>
<gene>
    <name evidence="2" type="ORF">CTAYLR_001007</name>
</gene>
<dbReference type="PANTHER" id="PTHR20921">
    <property type="entry name" value="TRANSMEMBRANE PROTEIN 222"/>
    <property type="match status" value="1"/>
</dbReference>
<proteinExistence type="predicted"/>
<reference evidence="2" key="1">
    <citation type="submission" date="2023-01" db="EMBL/GenBank/DDBJ databases">
        <title>Metagenome sequencing of chrysophaentin producing Chrysophaeum taylorii.</title>
        <authorList>
            <person name="Davison J."/>
            <person name="Bewley C."/>
        </authorList>
    </citation>
    <scope>NUCLEOTIDE SEQUENCE</scope>
    <source>
        <strain evidence="2">NIES-1699</strain>
    </source>
</reference>
<keyword evidence="1" id="KW-1133">Transmembrane helix</keyword>
<evidence type="ECO:0000313" key="3">
    <source>
        <dbReference type="Proteomes" id="UP001230188"/>
    </source>
</evidence>
<accession>A0AAD7UGB7</accession>
<dbReference type="AlphaFoldDB" id="A0AAD7UGB7"/>
<organism evidence="2 3">
    <name type="scientific">Chrysophaeum taylorii</name>
    <dbReference type="NCBI Taxonomy" id="2483200"/>
    <lineage>
        <taxon>Eukaryota</taxon>
        <taxon>Sar</taxon>
        <taxon>Stramenopiles</taxon>
        <taxon>Ochrophyta</taxon>
        <taxon>Pelagophyceae</taxon>
        <taxon>Pelagomonadales</taxon>
        <taxon>Pelagomonadaceae</taxon>
        <taxon>Chrysophaeum</taxon>
    </lineage>
</organism>
<dbReference type="PANTHER" id="PTHR20921:SF0">
    <property type="entry name" value="TRANSMEMBRANE PROTEIN 222"/>
    <property type="match status" value="1"/>
</dbReference>
<dbReference type="InterPro" id="IPR008496">
    <property type="entry name" value="TMEM222/RTE1"/>
</dbReference>
<dbReference type="Proteomes" id="UP001230188">
    <property type="component" value="Unassembled WGS sequence"/>
</dbReference>
<keyword evidence="1" id="KW-0472">Membrane</keyword>
<name>A0AAD7UGB7_9STRA</name>
<keyword evidence="1" id="KW-0812">Transmembrane</keyword>
<feature type="transmembrane region" description="Helical" evidence="1">
    <location>
        <begin position="144"/>
        <end position="161"/>
    </location>
</feature>
<keyword evidence="3" id="KW-1185">Reference proteome</keyword>
<protein>
    <submittedName>
        <fullName evidence="2">Uncharacterized protein</fullName>
    </submittedName>
</protein>